<dbReference type="RefSeq" id="WP_046367752.1">
    <property type="nucleotide sequence ID" value="NZ_BBWV01000001.1"/>
</dbReference>
<feature type="transmembrane region" description="Helical" evidence="1">
    <location>
        <begin position="103"/>
        <end position="128"/>
    </location>
</feature>
<sequence>MNNATDNRPKAMNVISRFFFRLVLLPRNLYRRWGIDLPQLELILQYKLTMDDRRPNTFQQTRSAGKKGGISNATLGTMFMALLMGLLYLIFFQAGRDNLTHLFFFFTAFLFMLASMLITDFTSVLIDVRDNQIILPKPVNDRTVLMAKILHIVVHLSRLVLPMALPTLIFLFLQQGFLAAVTLLLMIAIACGFTIFLINGAYLLVLKITSAEKFKAFISWFQIIFAIVLYGGYQLVPRMADMETFRQFSITDYWYARLLPPYWFSGGWLFCNGVAPGRTWLWLLLSLLSSFGSIWLVVEFLAPAFVRKLAGLQGGSTDTPVAAANQNYNPAGLGEKIAGIVCRSTIEKAAFLFSWKWTARSREFKMRVYPTFGYVMVWFALTFYKSFTGNTIPHKLLPVFLGLIYFSSFILFNALQYMNHTDQYKAAWVFYVSPVDRPGQLVMGNYKSMLFKFYLPIAAALLIAGGILLGPSALPNLLLALTNLLVISGLVVILQHRKLPASMPPSIENKGGAFLRAMGLLLICGIVAGGHFLLYRFHLVILSLNVLSIVAVVVIFQQIRNTDWRSMKTA</sequence>
<feature type="transmembrane region" description="Helical" evidence="1">
    <location>
        <begin position="217"/>
        <end position="236"/>
    </location>
</feature>
<keyword evidence="1" id="KW-0812">Transmembrane</keyword>
<evidence type="ECO:0000313" key="3">
    <source>
        <dbReference type="Proteomes" id="UP000033121"/>
    </source>
</evidence>
<keyword evidence="1" id="KW-1133">Transmembrane helix</keyword>
<accession>A0A0E9MX42</accession>
<feature type="transmembrane region" description="Helical" evidence="1">
    <location>
        <begin position="179"/>
        <end position="205"/>
    </location>
</feature>
<feature type="transmembrane region" description="Helical" evidence="1">
    <location>
        <begin position="149"/>
        <end position="173"/>
    </location>
</feature>
<feature type="transmembrane region" description="Helical" evidence="1">
    <location>
        <begin position="540"/>
        <end position="559"/>
    </location>
</feature>
<dbReference type="AlphaFoldDB" id="A0A0E9MX42"/>
<keyword evidence="3" id="KW-1185">Reference proteome</keyword>
<evidence type="ECO:0000313" key="2">
    <source>
        <dbReference type="EMBL" id="GAO41981.1"/>
    </source>
</evidence>
<feature type="transmembrane region" description="Helical" evidence="1">
    <location>
        <begin position="453"/>
        <end position="471"/>
    </location>
</feature>
<organism evidence="2 3">
    <name type="scientific">Flavihumibacter petaseus NBRC 106054</name>
    <dbReference type="NCBI Taxonomy" id="1220578"/>
    <lineage>
        <taxon>Bacteria</taxon>
        <taxon>Pseudomonadati</taxon>
        <taxon>Bacteroidota</taxon>
        <taxon>Chitinophagia</taxon>
        <taxon>Chitinophagales</taxon>
        <taxon>Chitinophagaceae</taxon>
        <taxon>Flavihumibacter</taxon>
    </lineage>
</organism>
<feature type="transmembrane region" description="Helical" evidence="1">
    <location>
        <begin position="366"/>
        <end position="384"/>
    </location>
</feature>
<feature type="transmembrane region" description="Helical" evidence="1">
    <location>
        <begin position="514"/>
        <end position="534"/>
    </location>
</feature>
<dbReference type="EMBL" id="BBWV01000001">
    <property type="protein sequence ID" value="GAO41981.1"/>
    <property type="molecule type" value="Genomic_DNA"/>
</dbReference>
<dbReference type="STRING" id="1220578.FPE01S_01_09940"/>
<feature type="transmembrane region" description="Helical" evidence="1">
    <location>
        <begin position="280"/>
        <end position="302"/>
    </location>
</feature>
<feature type="transmembrane region" description="Helical" evidence="1">
    <location>
        <begin position="477"/>
        <end position="494"/>
    </location>
</feature>
<name>A0A0E9MX42_9BACT</name>
<keyword evidence="1" id="KW-0472">Membrane</keyword>
<comment type="caution">
    <text evidence="2">The sequence shown here is derived from an EMBL/GenBank/DDBJ whole genome shotgun (WGS) entry which is preliminary data.</text>
</comment>
<protein>
    <submittedName>
        <fullName evidence="2">Uncharacterized protein</fullName>
    </submittedName>
</protein>
<gene>
    <name evidence="2" type="ORF">FPE01S_01_09940</name>
</gene>
<dbReference type="OrthoDB" id="2659138at2"/>
<feature type="transmembrane region" description="Helical" evidence="1">
    <location>
        <begin position="396"/>
        <end position="415"/>
    </location>
</feature>
<dbReference type="Proteomes" id="UP000033121">
    <property type="component" value="Unassembled WGS sequence"/>
</dbReference>
<evidence type="ECO:0000256" key="1">
    <source>
        <dbReference type="SAM" id="Phobius"/>
    </source>
</evidence>
<feature type="transmembrane region" description="Helical" evidence="1">
    <location>
        <begin position="70"/>
        <end position="91"/>
    </location>
</feature>
<reference evidence="2 3" key="1">
    <citation type="submission" date="2015-04" db="EMBL/GenBank/DDBJ databases">
        <title>Whole genome shotgun sequence of Flavihumibacter petaseus NBRC 106054.</title>
        <authorList>
            <person name="Miyazawa S."/>
            <person name="Hosoyama A."/>
            <person name="Hashimoto M."/>
            <person name="Noguchi M."/>
            <person name="Tsuchikane K."/>
            <person name="Ohji S."/>
            <person name="Yamazoe A."/>
            <person name="Ichikawa N."/>
            <person name="Kimura A."/>
            <person name="Fujita N."/>
        </authorList>
    </citation>
    <scope>NUCLEOTIDE SEQUENCE [LARGE SCALE GENOMIC DNA]</scope>
    <source>
        <strain evidence="2 3">NBRC 106054</strain>
    </source>
</reference>
<proteinExistence type="predicted"/>